<evidence type="ECO:0000313" key="2">
    <source>
        <dbReference type="EMBL" id="SVB73372.1"/>
    </source>
</evidence>
<protein>
    <submittedName>
        <fullName evidence="2">Uncharacterized protein</fullName>
    </submittedName>
</protein>
<name>A0A382GEU8_9ZZZZ</name>
<dbReference type="EMBL" id="UINC01054993">
    <property type="protein sequence ID" value="SVB73372.1"/>
    <property type="molecule type" value="Genomic_DNA"/>
</dbReference>
<feature type="non-terminal residue" evidence="2">
    <location>
        <position position="244"/>
    </location>
</feature>
<feature type="compositionally biased region" description="Acidic residues" evidence="1">
    <location>
        <begin position="224"/>
        <end position="237"/>
    </location>
</feature>
<feature type="region of interest" description="Disordered" evidence="1">
    <location>
        <begin position="172"/>
        <end position="244"/>
    </location>
</feature>
<reference evidence="2" key="1">
    <citation type="submission" date="2018-05" db="EMBL/GenBank/DDBJ databases">
        <authorList>
            <person name="Lanie J.A."/>
            <person name="Ng W.-L."/>
            <person name="Kazmierczak K.M."/>
            <person name="Andrzejewski T.M."/>
            <person name="Davidsen T.M."/>
            <person name="Wayne K.J."/>
            <person name="Tettelin H."/>
            <person name="Glass J.I."/>
            <person name="Rusch D."/>
            <person name="Podicherti R."/>
            <person name="Tsui H.-C.T."/>
            <person name="Winkler M.E."/>
        </authorList>
    </citation>
    <scope>NUCLEOTIDE SEQUENCE</scope>
</reference>
<dbReference type="AlphaFoldDB" id="A0A382GEU8"/>
<organism evidence="2">
    <name type="scientific">marine metagenome</name>
    <dbReference type="NCBI Taxonomy" id="408172"/>
    <lineage>
        <taxon>unclassified sequences</taxon>
        <taxon>metagenomes</taxon>
        <taxon>ecological metagenomes</taxon>
    </lineage>
</organism>
<sequence length="244" mass="27693">MATEDLTIVHKAIPTAYFDVKNRVLACPTFKDDISPYLYDLFMGHEVGHALNTPYEGLHSTVSENRTLKGYLNVVEDVRIEKAIKHKYNGLRSSFFKAYADLIKRDFFGIKGRDLQELSLIDKINLITKCGSRVNITLTPEELAFLKMSQDCKTWEDVVECATAIYEWSKENETRDKTDEQVTFQMPDEEELEGDEDEDEMEEMSWGDSDPSDEEGDGAKSDGPSDEEDEEDPDGDNTDSFGSP</sequence>
<evidence type="ECO:0000256" key="1">
    <source>
        <dbReference type="SAM" id="MobiDB-lite"/>
    </source>
</evidence>
<feature type="compositionally biased region" description="Acidic residues" evidence="1">
    <location>
        <begin position="187"/>
        <end position="216"/>
    </location>
</feature>
<proteinExistence type="predicted"/>
<accession>A0A382GEU8</accession>
<gene>
    <name evidence="2" type="ORF">METZ01_LOCUS226226</name>
</gene>